<proteinExistence type="predicted"/>
<dbReference type="AlphaFoldDB" id="A0A8J6B5I8"/>
<evidence type="ECO:0000256" key="1">
    <source>
        <dbReference type="SAM" id="MobiDB-lite"/>
    </source>
</evidence>
<dbReference type="Proteomes" id="UP000770717">
    <property type="component" value="Unassembled WGS sequence"/>
</dbReference>
<accession>A0A8J6B5I8</accession>
<gene>
    <name evidence="2" type="ORF">GDO78_021498</name>
</gene>
<feature type="region of interest" description="Disordered" evidence="1">
    <location>
        <begin position="33"/>
        <end position="77"/>
    </location>
</feature>
<feature type="region of interest" description="Disordered" evidence="1">
    <location>
        <begin position="104"/>
        <end position="156"/>
    </location>
</feature>
<feature type="compositionally biased region" description="Polar residues" evidence="1">
    <location>
        <begin position="142"/>
        <end position="156"/>
    </location>
</feature>
<organism evidence="2 3">
    <name type="scientific">Eleutherodactylus coqui</name>
    <name type="common">Puerto Rican coqui</name>
    <dbReference type="NCBI Taxonomy" id="57060"/>
    <lineage>
        <taxon>Eukaryota</taxon>
        <taxon>Metazoa</taxon>
        <taxon>Chordata</taxon>
        <taxon>Craniata</taxon>
        <taxon>Vertebrata</taxon>
        <taxon>Euteleostomi</taxon>
        <taxon>Amphibia</taxon>
        <taxon>Batrachia</taxon>
        <taxon>Anura</taxon>
        <taxon>Neobatrachia</taxon>
        <taxon>Hyloidea</taxon>
        <taxon>Eleutherodactylidae</taxon>
        <taxon>Eleutherodactylinae</taxon>
        <taxon>Eleutherodactylus</taxon>
        <taxon>Eleutherodactylus</taxon>
    </lineage>
</organism>
<protein>
    <submittedName>
        <fullName evidence="2">Uncharacterized protein</fullName>
    </submittedName>
</protein>
<reference evidence="2" key="1">
    <citation type="thesis" date="2020" institute="ProQuest LLC" country="789 East Eisenhower Parkway, Ann Arbor, MI, USA">
        <title>Comparative Genomics and Chromosome Evolution.</title>
        <authorList>
            <person name="Mudd A.B."/>
        </authorList>
    </citation>
    <scope>NUCLEOTIDE SEQUENCE</scope>
    <source>
        <strain evidence="2">HN-11 Male</strain>
        <tissue evidence="2">Kidney and liver</tissue>
    </source>
</reference>
<comment type="caution">
    <text evidence="2">The sequence shown here is derived from an EMBL/GenBank/DDBJ whole genome shotgun (WGS) entry which is preliminary data.</text>
</comment>
<sequence>MTGLLPCSLRPPADGRKFRGGISAARSLHRIALTNEANSQSPAQKRRSRFRSAHPPAARQAGTSNSRSCGRGSSESHITTFPCCCCSGCSDTSLCSCCKRKNMTASKDGERKQMDGHSEENGHPPRADQSDPPDVTGELLDSQDSQEMNDSRISAA</sequence>
<dbReference type="EMBL" id="WNTK01006476">
    <property type="protein sequence ID" value="KAG9463559.1"/>
    <property type="molecule type" value="Genomic_DNA"/>
</dbReference>
<feature type="compositionally biased region" description="Basic and acidic residues" evidence="1">
    <location>
        <begin position="107"/>
        <end position="129"/>
    </location>
</feature>
<keyword evidence="3" id="KW-1185">Reference proteome</keyword>
<feature type="compositionally biased region" description="Polar residues" evidence="1">
    <location>
        <begin position="61"/>
        <end position="77"/>
    </location>
</feature>
<evidence type="ECO:0000313" key="2">
    <source>
        <dbReference type="EMBL" id="KAG9463559.1"/>
    </source>
</evidence>
<name>A0A8J6B5I8_ELECQ</name>
<evidence type="ECO:0000313" key="3">
    <source>
        <dbReference type="Proteomes" id="UP000770717"/>
    </source>
</evidence>